<name>A0A6G0W7R5_9STRA</name>
<evidence type="ECO:0000313" key="1">
    <source>
        <dbReference type="EMBL" id="KAF0723103.1"/>
    </source>
</evidence>
<dbReference type="EMBL" id="VJMJ01000316">
    <property type="protein sequence ID" value="KAF0723103.1"/>
    <property type="molecule type" value="Genomic_DNA"/>
</dbReference>
<keyword evidence="2" id="KW-1185">Reference proteome</keyword>
<reference evidence="1 2" key="1">
    <citation type="submission" date="2019-07" db="EMBL/GenBank/DDBJ databases">
        <title>Genomics analysis of Aphanomyces spp. identifies a new class of oomycete effector associated with host adaptation.</title>
        <authorList>
            <person name="Gaulin E."/>
        </authorList>
    </citation>
    <scope>NUCLEOTIDE SEQUENCE [LARGE SCALE GENOMIC DNA]</scope>
    <source>
        <strain evidence="1 2">ATCC 201684</strain>
    </source>
</reference>
<comment type="caution">
    <text evidence="1">The sequence shown here is derived from an EMBL/GenBank/DDBJ whole genome shotgun (WGS) entry which is preliminary data.</text>
</comment>
<sequence length="66" mass="7157">MDAIICRIEHNVEGTDFVFFASVVALLRISNLQDPKMGVVAATVKLAEVAMLIVRSMQGASCCCRI</sequence>
<accession>A0A6G0W7R5</accession>
<evidence type="ECO:0000313" key="2">
    <source>
        <dbReference type="Proteomes" id="UP000481153"/>
    </source>
</evidence>
<dbReference type="Proteomes" id="UP000481153">
    <property type="component" value="Unassembled WGS sequence"/>
</dbReference>
<gene>
    <name evidence="1" type="ORF">Ae201684_017907</name>
</gene>
<organism evidence="1 2">
    <name type="scientific">Aphanomyces euteiches</name>
    <dbReference type="NCBI Taxonomy" id="100861"/>
    <lineage>
        <taxon>Eukaryota</taxon>
        <taxon>Sar</taxon>
        <taxon>Stramenopiles</taxon>
        <taxon>Oomycota</taxon>
        <taxon>Saprolegniomycetes</taxon>
        <taxon>Saprolegniales</taxon>
        <taxon>Verrucalvaceae</taxon>
        <taxon>Aphanomyces</taxon>
    </lineage>
</organism>
<protein>
    <submittedName>
        <fullName evidence="1">Uncharacterized protein</fullName>
    </submittedName>
</protein>
<proteinExistence type="predicted"/>
<dbReference type="AlphaFoldDB" id="A0A6G0W7R5"/>